<evidence type="ECO:0000256" key="9">
    <source>
        <dbReference type="ARBA" id="ARBA00023004"/>
    </source>
</evidence>
<dbReference type="GO" id="GO:0004497">
    <property type="term" value="F:monooxygenase activity"/>
    <property type="evidence" value="ECO:0007669"/>
    <property type="project" value="UniProtKB-KW"/>
</dbReference>
<keyword evidence="7" id="KW-1133">Transmembrane helix</keyword>
<dbReference type="PRINTS" id="PR00463">
    <property type="entry name" value="EP450I"/>
</dbReference>
<reference evidence="12 13" key="1">
    <citation type="journal article" date="2018" name="Mol. Plant">
        <title>The genome of Artemisia annua provides insight into the evolution of Asteraceae family and artemisinin biosynthesis.</title>
        <authorList>
            <person name="Shen Q."/>
            <person name="Zhang L."/>
            <person name="Liao Z."/>
            <person name="Wang S."/>
            <person name="Yan T."/>
            <person name="Shi P."/>
            <person name="Liu M."/>
            <person name="Fu X."/>
            <person name="Pan Q."/>
            <person name="Wang Y."/>
            <person name="Lv Z."/>
            <person name="Lu X."/>
            <person name="Zhang F."/>
            <person name="Jiang W."/>
            <person name="Ma Y."/>
            <person name="Chen M."/>
            <person name="Hao X."/>
            <person name="Li L."/>
            <person name="Tang Y."/>
            <person name="Lv G."/>
            <person name="Zhou Y."/>
            <person name="Sun X."/>
            <person name="Brodelius P.E."/>
            <person name="Rose J.K.C."/>
            <person name="Tang K."/>
        </authorList>
    </citation>
    <scope>NUCLEOTIDE SEQUENCE [LARGE SCALE GENOMIC DNA]</scope>
    <source>
        <strain evidence="13">cv. Huhao1</strain>
        <tissue evidence="12">Leaf</tissue>
    </source>
</reference>
<comment type="cofactor">
    <cofactor evidence="1">
        <name>heme</name>
        <dbReference type="ChEBI" id="CHEBI:30413"/>
    </cofactor>
</comment>
<accession>A0A2U1QGR3</accession>
<evidence type="ECO:0000256" key="4">
    <source>
        <dbReference type="ARBA" id="ARBA00022617"/>
    </source>
</evidence>
<proteinExistence type="inferred from homology"/>
<keyword evidence="9" id="KW-0408">Iron</keyword>
<dbReference type="SUPFAM" id="SSF48264">
    <property type="entry name" value="Cytochrome P450"/>
    <property type="match status" value="1"/>
</dbReference>
<dbReference type="Gene3D" id="1.10.630.10">
    <property type="entry name" value="Cytochrome P450"/>
    <property type="match status" value="2"/>
</dbReference>
<dbReference type="PANTHER" id="PTHR47955:SF22">
    <property type="entry name" value="CYTOCHROME P450 83B1-LIKE"/>
    <property type="match status" value="1"/>
</dbReference>
<keyword evidence="6" id="KW-0479">Metal-binding</keyword>
<comment type="caution">
    <text evidence="12">The sequence shown here is derived from an EMBL/GenBank/DDBJ whole genome shotgun (WGS) entry which is preliminary data.</text>
</comment>
<evidence type="ECO:0000256" key="10">
    <source>
        <dbReference type="ARBA" id="ARBA00023033"/>
    </source>
</evidence>
<name>A0A2U1QGR3_ARTAN</name>
<dbReference type="GO" id="GO:0016705">
    <property type="term" value="F:oxidoreductase activity, acting on paired donors, with incorporation or reduction of molecular oxygen"/>
    <property type="evidence" value="ECO:0007669"/>
    <property type="project" value="InterPro"/>
</dbReference>
<dbReference type="GO" id="GO:0005506">
    <property type="term" value="F:iron ion binding"/>
    <property type="evidence" value="ECO:0007669"/>
    <property type="project" value="InterPro"/>
</dbReference>
<dbReference type="STRING" id="35608.A0A2U1QGR3"/>
<dbReference type="AlphaFoldDB" id="A0A2U1QGR3"/>
<evidence type="ECO:0000256" key="6">
    <source>
        <dbReference type="ARBA" id="ARBA00022723"/>
    </source>
</evidence>
<keyword evidence="10" id="KW-0503">Monooxygenase</keyword>
<comment type="subcellular location">
    <subcellularLocation>
        <location evidence="2">Membrane</location>
        <topology evidence="2">Single-pass membrane protein</topology>
    </subcellularLocation>
</comment>
<dbReference type="InterPro" id="IPR002401">
    <property type="entry name" value="Cyt_P450_E_grp-I"/>
</dbReference>
<dbReference type="PANTHER" id="PTHR47955">
    <property type="entry name" value="CYTOCHROME P450 FAMILY 71 PROTEIN"/>
    <property type="match status" value="1"/>
</dbReference>
<evidence type="ECO:0000313" key="13">
    <source>
        <dbReference type="Proteomes" id="UP000245207"/>
    </source>
</evidence>
<evidence type="ECO:0000256" key="3">
    <source>
        <dbReference type="ARBA" id="ARBA00010617"/>
    </source>
</evidence>
<evidence type="ECO:0000256" key="5">
    <source>
        <dbReference type="ARBA" id="ARBA00022692"/>
    </source>
</evidence>
<evidence type="ECO:0000256" key="11">
    <source>
        <dbReference type="ARBA" id="ARBA00023136"/>
    </source>
</evidence>
<dbReference type="EMBL" id="PKPP01000140">
    <property type="protein sequence ID" value="PWA97168.1"/>
    <property type="molecule type" value="Genomic_DNA"/>
</dbReference>
<dbReference type="Proteomes" id="UP000245207">
    <property type="component" value="Unassembled WGS sequence"/>
</dbReference>
<comment type="similarity">
    <text evidence="3">Belongs to the cytochrome P450 family.</text>
</comment>
<dbReference type="GO" id="GO:0051762">
    <property type="term" value="P:sesquiterpene biosynthetic process"/>
    <property type="evidence" value="ECO:0007669"/>
    <property type="project" value="UniProtKB-ARBA"/>
</dbReference>
<sequence>MAKLWGVFMGKFTKSFPCELVCFIEETNSKLQFGTESLFHPPGPRGLPIIGNLHQIDHLNLHTSLWNISKTYGPIVSLQFGFIPTIVVSSASLAKEVLKTQDSVFCSRALLHGQWKLSYNGLDVVFSPYHEYRREMRKIFMAHLLGPKRRYQDGHESKEVFRQLTELQAMMANFFASDLWPGLPFVGWIDKLSGKSDRLEKCFQYFDLFYQNLIDEHAHPIKFSKCEESEEDFLDILLRLKKDQHLNLTYNHVKANLMVRNNLLLGIVTLKRGYKSPGTSSQALIPIVVIRAIHPPCIYAGAVASAMGFGLCRSKMMNGIVALHLPPMRKDDAEKNGRLFRFPGCAGSCRTSKLFTLKFKHVGAKDYPALLLRSNRSLLTLLRRRFAFSSL</sequence>
<evidence type="ECO:0000313" key="12">
    <source>
        <dbReference type="EMBL" id="PWA97168.1"/>
    </source>
</evidence>
<dbReference type="InterPro" id="IPR001128">
    <property type="entry name" value="Cyt_P450"/>
</dbReference>
<dbReference type="GO" id="GO:0016020">
    <property type="term" value="C:membrane"/>
    <property type="evidence" value="ECO:0007669"/>
    <property type="project" value="UniProtKB-SubCell"/>
</dbReference>
<keyword evidence="8" id="KW-0560">Oxidoreductase</keyword>
<evidence type="ECO:0000256" key="1">
    <source>
        <dbReference type="ARBA" id="ARBA00001971"/>
    </source>
</evidence>
<keyword evidence="5" id="KW-0812">Transmembrane</keyword>
<keyword evidence="11" id="KW-0472">Membrane</keyword>
<dbReference type="GO" id="GO:0020037">
    <property type="term" value="F:heme binding"/>
    <property type="evidence" value="ECO:0007669"/>
    <property type="project" value="InterPro"/>
</dbReference>
<organism evidence="12 13">
    <name type="scientific">Artemisia annua</name>
    <name type="common">Sweet wormwood</name>
    <dbReference type="NCBI Taxonomy" id="35608"/>
    <lineage>
        <taxon>Eukaryota</taxon>
        <taxon>Viridiplantae</taxon>
        <taxon>Streptophyta</taxon>
        <taxon>Embryophyta</taxon>
        <taxon>Tracheophyta</taxon>
        <taxon>Spermatophyta</taxon>
        <taxon>Magnoliopsida</taxon>
        <taxon>eudicotyledons</taxon>
        <taxon>Gunneridae</taxon>
        <taxon>Pentapetalae</taxon>
        <taxon>asterids</taxon>
        <taxon>campanulids</taxon>
        <taxon>Asterales</taxon>
        <taxon>Asteraceae</taxon>
        <taxon>Asteroideae</taxon>
        <taxon>Anthemideae</taxon>
        <taxon>Artemisiinae</taxon>
        <taxon>Artemisia</taxon>
    </lineage>
</organism>
<protein>
    <submittedName>
        <fullName evidence="12">Cytochrome P450 71A9</fullName>
    </submittedName>
</protein>
<evidence type="ECO:0000256" key="2">
    <source>
        <dbReference type="ARBA" id="ARBA00004167"/>
    </source>
</evidence>
<keyword evidence="13" id="KW-1185">Reference proteome</keyword>
<dbReference type="OrthoDB" id="2789670at2759"/>
<evidence type="ECO:0000256" key="8">
    <source>
        <dbReference type="ARBA" id="ARBA00023002"/>
    </source>
</evidence>
<dbReference type="Pfam" id="PF00067">
    <property type="entry name" value="p450"/>
    <property type="match status" value="1"/>
</dbReference>
<gene>
    <name evidence="12" type="ORF">CTI12_AA030560</name>
</gene>
<keyword evidence="4" id="KW-0349">Heme</keyword>
<dbReference type="InterPro" id="IPR036396">
    <property type="entry name" value="Cyt_P450_sf"/>
</dbReference>
<evidence type="ECO:0000256" key="7">
    <source>
        <dbReference type="ARBA" id="ARBA00022989"/>
    </source>
</evidence>